<proteinExistence type="predicted"/>
<keyword evidence="2" id="KW-1185">Reference proteome</keyword>
<organism evidence="1 2">
    <name type="scientific">Trichothecium roseum</name>
    <dbReference type="NCBI Taxonomy" id="47278"/>
    <lineage>
        <taxon>Eukaryota</taxon>
        <taxon>Fungi</taxon>
        <taxon>Dikarya</taxon>
        <taxon>Ascomycota</taxon>
        <taxon>Pezizomycotina</taxon>
        <taxon>Sordariomycetes</taxon>
        <taxon>Hypocreomycetidae</taxon>
        <taxon>Hypocreales</taxon>
        <taxon>Hypocreales incertae sedis</taxon>
        <taxon>Trichothecium</taxon>
    </lineage>
</organism>
<sequence length="422" mass="45091">MSGSTPIPLSSVEFSRPALTVTYSDWTILLPASTITLPGLTITEANSTVTVPAASIDLPATQITLADDPPEDSISTTTPQVVTTTADCVDPGDDGSSITTAGVVGIGLGAAIAGIILATIAFALWRHKASRGALAPEALTLHGPKSPSSRPGSVLPDSALMGRHANSHGRNPVNDLPQRQGNSEYRQQLDLLQTGIKNCVESFFPGSRHVLGEAQKAEFARLPGPAVDGAPWIAALSDARPYTRLCAIRSLVARMLLDRIDLRSYTETPLLPPAILDAYQSLVNPSQHGGDHRRPGSGVESDRVELVALWRRITAAYLGDDLLPRQVALAMEDMMSVLAPLHPSPPEDFRRALHNLADETAKLGLSLLAVRQTWSAVWTPGVLDEGRDLVVFPGLELQGVGNERTRRLAEPSLERDVLTPLR</sequence>
<evidence type="ECO:0000313" key="1">
    <source>
        <dbReference type="EMBL" id="KAI9904347.1"/>
    </source>
</evidence>
<dbReference type="EMBL" id="CM047940">
    <property type="protein sequence ID" value="KAI9904347.1"/>
    <property type="molecule type" value="Genomic_DNA"/>
</dbReference>
<evidence type="ECO:0000313" key="2">
    <source>
        <dbReference type="Proteomes" id="UP001163324"/>
    </source>
</evidence>
<dbReference type="Proteomes" id="UP001163324">
    <property type="component" value="Chromosome 1"/>
</dbReference>
<reference evidence="1" key="1">
    <citation type="submission" date="2022-10" db="EMBL/GenBank/DDBJ databases">
        <title>Complete Genome of Trichothecium roseum strain YXFP-22015, a Plant Pathogen Isolated from Citrus.</title>
        <authorList>
            <person name="Wang Y."/>
            <person name="Zhu L."/>
        </authorList>
    </citation>
    <scope>NUCLEOTIDE SEQUENCE</scope>
    <source>
        <strain evidence="1">YXFP-22015</strain>
    </source>
</reference>
<comment type="caution">
    <text evidence="1">The sequence shown here is derived from an EMBL/GenBank/DDBJ whole genome shotgun (WGS) entry which is preliminary data.</text>
</comment>
<name>A0ACC0VD31_9HYPO</name>
<accession>A0ACC0VD31</accession>
<gene>
    <name evidence="1" type="ORF">N3K66_000876</name>
</gene>
<protein>
    <submittedName>
        <fullName evidence="1">Uncharacterized protein</fullName>
    </submittedName>
</protein>